<feature type="transmembrane region" description="Helical" evidence="8">
    <location>
        <begin position="70"/>
        <end position="86"/>
    </location>
</feature>
<dbReference type="AlphaFoldDB" id="A0A3A9KC16"/>
<feature type="transmembrane region" description="Helical" evidence="8">
    <location>
        <begin position="39"/>
        <end position="58"/>
    </location>
</feature>
<keyword evidence="4" id="KW-0997">Cell inner membrane</keyword>
<dbReference type="InterPro" id="IPR036259">
    <property type="entry name" value="MFS_trans_sf"/>
</dbReference>
<dbReference type="SUPFAM" id="SSF103473">
    <property type="entry name" value="MFS general substrate transporter"/>
    <property type="match status" value="1"/>
</dbReference>
<dbReference type="Gene3D" id="1.20.1250.20">
    <property type="entry name" value="MFS general substrate transporter like domains"/>
    <property type="match status" value="2"/>
</dbReference>
<feature type="transmembrane region" description="Helical" evidence="8">
    <location>
        <begin position="132"/>
        <end position="152"/>
    </location>
</feature>
<keyword evidence="3" id="KW-1003">Cell membrane</keyword>
<dbReference type="PIRSF" id="PIRSF004925">
    <property type="entry name" value="HcaT"/>
    <property type="match status" value="1"/>
</dbReference>
<feature type="transmembrane region" description="Helical" evidence="8">
    <location>
        <begin position="92"/>
        <end position="111"/>
    </location>
</feature>
<protein>
    <submittedName>
        <fullName evidence="10">MFS transporter</fullName>
    </submittedName>
</protein>
<keyword evidence="2" id="KW-0813">Transport</keyword>
<dbReference type="InterPro" id="IPR024989">
    <property type="entry name" value="MFS_assoc_dom"/>
</dbReference>
<evidence type="ECO:0000313" key="11">
    <source>
        <dbReference type="Proteomes" id="UP000281498"/>
    </source>
</evidence>
<organism evidence="10 11">
    <name type="scientific">Salipaludibacillus neizhouensis</name>
    <dbReference type="NCBI Taxonomy" id="885475"/>
    <lineage>
        <taxon>Bacteria</taxon>
        <taxon>Bacillati</taxon>
        <taxon>Bacillota</taxon>
        <taxon>Bacilli</taxon>
        <taxon>Bacillales</taxon>
        <taxon>Bacillaceae</taxon>
    </lineage>
</organism>
<keyword evidence="5 8" id="KW-0812">Transmembrane</keyword>
<keyword evidence="11" id="KW-1185">Reference proteome</keyword>
<comment type="caution">
    <text evidence="10">The sequence shown here is derived from an EMBL/GenBank/DDBJ whole genome shotgun (WGS) entry which is preliminary data.</text>
</comment>
<gene>
    <name evidence="10" type="ORF">CR203_03865</name>
</gene>
<comment type="subcellular location">
    <subcellularLocation>
        <location evidence="1">Cell inner membrane</location>
        <topology evidence="1">Multi-pass membrane protein</topology>
    </subcellularLocation>
</comment>
<dbReference type="EMBL" id="PDOE01000001">
    <property type="protein sequence ID" value="RKL69178.1"/>
    <property type="molecule type" value="Genomic_DNA"/>
</dbReference>
<evidence type="ECO:0000313" key="10">
    <source>
        <dbReference type="EMBL" id="RKL69178.1"/>
    </source>
</evidence>
<name>A0A3A9KC16_9BACI</name>
<evidence type="ECO:0000256" key="8">
    <source>
        <dbReference type="SAM" id="Phobius"/>
    </source>
</evidence>
<feature type="transmembrane region" description="Helical" evidence="8">
    <location>
        <begin position="158"/>
        <end position="175"/>
    </location>
</feature>
<dbReference type="GO" id="GO:0015528">
    <property type="term" value="F:lactose:proton symporter activity"/>
    <property type="evidence" value="ECO:0007669"/>
    <property type="project" value="TreeGrafter"/>
</dbReference>
<evidence type="ECO:0000256" key="1">
    <source>
        <dbReference type="ARBA" id="ARBA00004429"/>
    </source>
</evidence>
<dbReference type="Proteomes" id="UP000281498">
    <property type="component" value="Unassembled WGS sequence"/>
</dbReference>
<dbReference type="PANTHER" id="PTHR23522:SF10">
    <property type="entry name" value="3-PHENYLPROPIONIC ACID TRANSPORTER-RELATED"/>
    <property type="match status" value="1"/>
</dbReference>
<dbReference type="Pfam" id="PF12832">
    <property type="entry name" value="MFS_1_like"/>
    <property type="match status" value="1"/>
</dbReference>
<reference evidence="10 11" key="1">
    <citation type="submission" date="2017-10" db="EMBL/GenBank/DDBJ databases">
        <title>Bacillus sp. nov., a halophilic bacterium isolated from a Keqin Lake.</title>
        <authorList>
            <person name="Wang H."/>
        </authorList>
    </citation>
    <scope>NUCLEOTIDE SEQUENCE [LARGE SCALE GENOMIC DNA]</scope>
    <source>
        <strain evidence="10 11">KCTC 13187</strain>
    </source>
</reference>
<sequence>MQSVWKLKGMLFFFHAAMTIIISYLPVYFQFLGLSGSEIGLLLAVGPAAAIIAQPFWGFMSDRWKTVKRILLLCLTSAMAIGFILFQITDFILMLPVLYLFFSFMSPAGGLGDSLAQKISIQRNVSFGSIRMWGSLGFGIASLAGGYLLSYIGIVNIYYVYAGFLAVAIVFTWFAPDSEPSKKPVQLLHAVKLLKNKQLLIFFILILSISLTHRMNDSFMGLYIVELGGDESIIGMAWFIGVVTEALVFAFSVYLFSRFHPLTYITIAAALYVLRWFLMSLAPDPTFLLYVQVLHGLAFATFYLTAFQFVTKLVPEELESTGHLLFIAVFFGVSGVIGSILGGSIISTFDIKNLYYLMSGLALIGFVSSMTYRFFYLKRMASLKTKVES</sequence>
<feature type="transmembrane region" description="Helical" evidence="8">
    <location>
        <begin position="262"/>
        <end position="281"/>
    </location>
</feature>
<feature type="transmembrane region" description="Helical" evidence="8">
    <location>
        <begin position="355"/>
        <end position="376"/>
    </location>
</feature>
<dbReference type="InterPro" id="IPR026032">
    <property type="entry name" value="HcaT-like"/>
</dbReference>
<dbReference type="RefSeq" id="WP_110936183.1">
    <property type="nucleotide sequence ID" value="NZ_KZ614146.1"/>
</dbReference>
<feature type="transmembrane region" description="Helical" evidence="8">
    <location>
        <begin position="233"/>
        <end position="255"/>
    </location>
</feature>
<evidence type="ECO:0000256" key="2">
    <source>
        <dbReference type="ARBA" id="ARBA00022448"/>
    </source>
</evidence>
<keyword evidence="6 8" id="KW-1133">Transmembrane helix</keyword>
<feature type="domain" description="Major facilitator superfamily (MFS) profile" evidence="9">
    <location>
        <begin position="1"/>
        <end position="180"/>
    </location>
</feature>
<evidence type="ECO:0000256" key="7">
    <source>
        <dbReference type="ARBA" id="ARBA00023136"/>
    </source>
</evidence>
<feature type="transmembrane region" description="Helical" evidence="8">
    <location>
        <begin position="196"/>
        <end position="213"/>
    </location>
</feature>
<accession>A0A3A9KC16</accession>
<dbReference type="InterPro" id="IPR020846">
    <property type="entry name" value="MFS_dom"/>
</dbReference>
<keyword evidence="7 8" id="KW-0472">Membrane</keyword>
<feature type="transmembrane region" description="Helical" evidence="8">
    <location>
        <begin position="12"/>
        <end position="33"/>
    </location>
</feature>
<feature type="domain" description="Major facilitator superfamily (MFS) profile" evidence="9">
    <location>
        <begin position="194"/>
        <end position="389"/>
    </location>
</feature>
<evidence type="ECO:0000256" key="5">
    <source>
        <dbReference type="ARBA" id="ARBA00022692"/>
    </source>
</evidence>
<feature type="transmembrane region" description="Helical" evidence="8">
    <location>
        <begin position="322"/>
        <end position="349"/>
    </location>
</feature>
<evidence type="ECO:0000259" key="9">
    <source>
        <dbReference type="PROSITE" id="PS50850"/>
    </source>
</evidence>
<dbReference type="PROSITE" id="PS50850">
    <property type="entry name" value="MFS"/>
    <property type="match status" value="2"/>
</dbReference>
<evidence type="ECO:0000256" key="3">
    <source>
        <dbReference type="ARBA" id="ARBA00022475"/>
    </source>
</evidence>
<dbReference type="PANTHER" id="PTHR23522">
    <property type="entry name" value="BLL5896 PROTEIN"/>
    <property type="match status" value="1"/>
</dbReference>
<feature type="transmembrane region" description="Helical" evidence="8">
    <location>
        <begin position="287"/>
        <end position="310"/>
    </location>
</feature>
<evidence type="ECO:0000256" key="4">
    <source>
        <dbReference type="ARBA" id="ARBA00022519"/>
    </source>
</evidence>
<evidence type="ECO:0000256" key="6">
    <source>
        <dbReference type="ARBA" id="ARBA00022989"/>
    </source>
</evidence>
<dbReference type="OrthoDB" id="1650886at2"/>
<proteinExistence type="predicted"/>
<dbReference type="GO" id="GO:0030395">
    <property type="term" value="F:lactose binding"/>
    <property type="evidence" value="ECO:0007669"/>
    <property type="project" value="TreeGrafter"/>
</dbReference>
<dbReference type="GO" id="GO:0005886">
    <property type="term" value="C:plasma membrane"/>
    <property type="evidence" value="ECO:0007669"/>
    <property type="project" value="UniProtKB-SubCell"/>
</dbReference>